<dbReference type="EMBL" id="JAQQWP010000002">
    <property type="protein sequence ID" value="KAK8129385.1"/>
    <property type="molecule type" value="Genomic_DNA"/>
</dbReference>
<dbReference type="InterPro" id="IPR002110">
    <property type="entry name" value="Ankyrin_rpt"/>
</dbReference>
<keyword evidence="5" id="KW-1185">Reference proteome</keyword>
<dbReference type="SUPFAM" id="SSF48403">
    <property type="entry name" value="Ankyrin repeat"/>
    <property type="match status" value="1"/>
</dbReference>
<gene>
    <name evidence="4" type="ORF">PG999_001765</name>
</gene>
<reference evidence="4 5" key="1">
    <citation type="submission" date="2023-01" db="EMBL/GenBank/DDBJ databases">
        <title>Analysis of 21 Apiospora genomes using comparative genomics revels a genus with tremendous synthesis potential of carbohydrate active enzymes and secondary metabolites.</title>
        <authorList>
            <person name="Sorensen T."/>
        </authorList>
    </citation>
    <scope>NUCLEOTIDE SEQUENCE [LARGE SCALE GENOMIC DNA]</scope>
    <source>
        <strain evidence="4 5">CBS 117206</strain>
    </source>
</reference>
<evidence type="ECO:0000256" key="3">
    <source>
        <dbReference type="PROSITE-ProRule" id="PRU00023"/>
    </source>
</evidence>
<dbReference type="Pfam" id="PF00023">
    <property type="entry name" value="Ank"/>
    <property type="match status" value="1"/>
</dbReference>
<dbReference type="Proteomes" id="UP001392437">
    <property type="component" value="Unassembled WGS sequence"/>
</dbReference>
<dbReference type="PANTHER" id="PTHR24189">
    <property type="entry name" value="MYOTROPHIN"/>
    <property type="match status" value="1"/>
</dbReference>
<evidence type="ECO:0008006" key="6">
    <source>
        <dbReference type="Google" id="ProtNLM"/>
    </source>
</evidence>
<sequence length="156" mass="17093">MVNRRDEIGRLPLHWAAGCVFCQTSAWPDERAPSRAAATVKLLLLHSPINDPDALVNTPLHYATQEIPERRGTMRLLLEQGADPRLANGDGNNAVHIAPRRQTYASYPGLKDVSQEIETVLDLFKESSGDPNLLDQLNAAGMTPCGILNEEQAELA</sequence>
<name>A0AAW0R6E5_9PEZI</name>
<dbReference type="InterPro" id="IPR050745">
    <property type="entry name" value="Multifunctional_regulatory"/>
</dbReference>
<evidence type="ECO:0000256" key="1">
    <source>
        <dbReference type="ARBA" id="ARBA00022737"/>
    </source>
</evidence>
<dbReference type="PROSITE" id="PS50088">
    <property type="entry name" value="ANK_REPEAT"/>
    <property type="match status" value="1"/>
</dbReference>
<dbReference type="Gene3D" id="1.25.40.20">
    <property type="entry name" value="Ankyrin repeat-containing domain"/>
    <property type="match status" value="1"/>
</dbReference>
<accession>A0AAW0R6E5</accession>
<dbReference type="PANTHER" id="PTHR24189:SF50">
    <property type="entry name" value="ANKYRIN REPEAT AND SOCS BOX PROTEIN 2"/>
    <property type="match status" value="1"/>
</dbReference>
<organism evidence="4 5">
    <name type="scientific">Apiospora kogelbergensis</name>
    <dbReference type="NCBI Taxonomy" id="1337665"/>
    <lineage>
        <taxon>Eukaryota</taxon>
        <taxon>Fungi</taxon>
        <taxon>Dikarya</taxon>
        <taxon>Ascomycota</taxon>
        <taxon>Pezizomycotina</taxon>
        <taxon>Sordariomycetes</taxon>
        <taxon>Xylariomycetidae</taxon>
        <taxon>Amphisphaeriales</taxon>
        <taxon>Apiosporaceae</taxon>
        <taxon>Apiospora</taxon>
    </lineage>
</organism>
<dbReference type="InterPro" id="IPR036770">
    <property type="entry name" value="Ankyrin_rpt-contain_sf"/>
</dbReference>
<dbReference type="AlphaFoldDB" id="A0AAW0R6E5"/>
<evidence type="ECO:0000313" key="4">
    <source>
        <dbReference type="EMBL" id="KAK8129385.1"/>
    </source>
</evidence>
<comment type="caution">
    <text evidence="4">The sequence shown here is derived from an EMBL/GenBank/DDBJ whole genome shotgun (WGS) entry which is preliminary data.</text>
</comment>
<evidence type="ECO:0000256" key="2">
    <source>
        <dbReference type="ARBA" id="ARBA00023043"/>
    </source>
</evidence>
<keyword evidence="2 3" id="KW-0040">ANK repeat</keyword>
<proteinExistence type="predicted"/>
<feature type="repeat" description="ANK" evidence="3">
    <location>
        <begin position="55"/>
        <end position="89"/>
    </location>
</feature>
<protein>
    <recommendedName>
        <fullName evidence="6">Ankyrin repeat-containing protein</fullName>
    </recommendedName>
</protein>
<evidence type="ECO:0000313" key="5">
    <source>
        <dbReference type="Proteomes" id="UP001392437"/>
    </source>
</evidence>
<keyword evidence="1" id="KW-0677">Repeat</keyword>